<dbReference type="Proteomes" id="UP001064933">
    <property type="component" value="Chromosome"/>
</dbReference>
<evidence type="ECO:0000256" key="1">
    <source>
        <dbReference type="SAM" id="MobiDB-lite"/>
    </source>
</evidence>
<protein>
    <submittedName>
        <fullName evidence="3">Transglycosylase SLT domain-containing protein</fullName>
    </submittedName>
</protein>
<dbReference type="SUPFAM" id="SSF53955">
    <property type="entry name" value="Lysozyme-like"/>
    <property type="match status" value="1"/>
</dbReference>
<name>A0ABY6BB74_9BURK</name>
<accession>A0ABY6BB74</accession>
<dbReference type="Gene3D" id="1.10.530.10">
    <property type="match status" value="1"/>
</dbReference>
<reference evidence="3" key="1">
    <citation type="submission" date="2022-10" db="EMBL/GenBank/DDBJ databases">
        <title>Characterization and whole genome sequencing of a new Roseateles species, isolated from fresh water.</title>
        <authorList>
            <person name="Guliayeva D.Y."/>
            <person name="Akhremchuk A.E."/>
            <person name="Sikolenko M.A."/>
            <person name="Valentovich L.N."/>
            <person name="Sidarenka A.V."/>
        </authorList>
    </citation>
    <scope>NUCLEOTIDE SEQUENCE</scope>
    <source>
        <strain evidence="3">BIM B-1768</strain>
    </source>
</reference>
<gene>
    <name evidence="3" type="ORF">N4261_11500</name>
</gene>
<keyword evidence="4" id="KW-1185">Reference proteome</keyword>
<evidence type="ECO:0000313" key="3">
    <source>
        <dbReference type="EMBL" id="UXH80452.1"/>
    </source>
</evidence>
<dbReference type="EMBL" id="CP104562">
    <property type="protein sequence ID" value="UXH80452.1"/>
    <property type="molecule type" value="Genomic_DNA"/>
</dbReference>
<sequence length="285" mass="28494">MSVSVQQQPIGLDAFGQSGLQGLQGVSSQSPQGASEIQARLTEAILQILNLLINEIMKALQQAQQAQQAQQGGQGSPSSSGGGGSGGGGGGGGPSGVGGPQGVSNAYKPTHEAQGPSGYSSPAASANSPTPAVGDVSSTSGGKGPAGMPAELWQGCQDAAKKTGVDPYLLAAQMEKESQFGKGLSGSPSAGDGLMQVEPGTRQAYAGKFQEKMGHAYDHGDPKDQIAMAGVILADKGGDATNMLQKYNGGDNWAPGATDSYGREIKAAEYAASVQARAQQMKAGG</sequence>
<evidence type="ECO:0000313" key="4">
    <source>
        <dbReference type="Proteomes" id="UP001064933"/>
    </source>
</evidence>
<dbReference type="RefSeq" id="WP_261760269.1">
    <property type="nucleotide sequence ID" value="NZ_CP104562.2"/>
</dbReference>
<feature type="compositionally biased region" description="Gly residues" evidence="1">
    <location>
        <begin position="72"/>
        <end position="101"/>
    </location>
</feature>
<organism evidence="3 4">
    <name type="scientific">Roseateles amylovorans</name>
    <dbReference type="NCBI Taxonomy" id="2978473"/>
    <lineage>
        <taxon>Bacteria</taxon>
        <taxon>Pseudomonadati</taxon>
        <taxon>Pseudomonadota</taxon>
        <taxon>Betaproteobacteria</taxon>
        <taxon>Burkholderiales</taxon>
        <taxon>Sphaerotilaceae</taxon>
        <taxon>Roseateles</taxon>
    </lineage>
</organism>
<feature type="domain" description="Transglycosylase SLT" evidence="2">
    <location>
        <begin position="157"/>
        <end position="252"/>
    </location>
</feature>
<proteinExistence type="predicted"/>
<feature type="compositionally biased region" description="Low complexity" evidence="1">
    <location>
        <begin position="116"/>
        <end position="132"/>
    </location>
</feature>
<feature type="region of interest" description="Disordered" evidence="1">
    <location>
        <begin position="67"/>
        <end position="151"/>
    </location>
</feature>
<evidence type="ECO:0000259" key="2">
    <source>
        <dbReference type="Pfam" id="PF01464"/>
    </source>
</evidence>
<dbReference type="InterPro" id="IPR023346">
    <property type="entry name" value="Lysozyme-like_dom_sf"/>
</dbReference>
<dbReference type="Pfam" id="PF01464">
    <property type="entry name" value="SLT"/>
    <property type="match status" value="1"/>
</dbReference>
<dbReference type="InterPro" id="IPR008258">
    <property type="entry name" value="Transglycosylase_SLT_dom_1"/>
</dbReference>